<dbReference type="PROSITE" id="PS00070">
    <property type="entry name" value="ALDEHYDE_DEHYDR_CYS"/>
    <property type="match status" value="1"/>
</dbReference>
<dbReference type="Gene3D" id="3.40.309.10">
    <property type="entry name" value="Aldehyde Dehydrogenase, Chain A, domain 2"/>
    <property type="match status" value="1"/>
</dbReference>
<proteinExistence type="inferred from homology"/>
<dbReference type="Proteomes" id="UP001164761">
    <property type="component" value="Chromosome"/>
</dbReference>
<evidence type="ECO:0000313" key="5">
    <source>
        <dbReference type="EMBL" id="WAH42546.1"/>
    </source>
</evidence>
<keyword evidence="2" id="KW-0560">Oxidoreductase</keyword>
<dbReference type="PANTHER" id="PTHR42986">
    <property type="entry name" value="BENZALDEHYDE DEHYDROGENASE YFMT"/>
    <property type="match status" value="1"/>
</dbReference>
<dbReference type="Pfam" id="PF00171">
    <property type="entry name" value="Aldedh"/>
    <property type="match status" value="1"/>
</dbReference>
<protein>
    <submittedName>
        <fullName evidence="5">Aldehyde dehydrogenase family protein</fullName>
    </submittedName>
</protein>
<evidence type="ECO:0000256" key="1">
    <source>
        <dbReference type="ARBA" id="ARBA00009986"/>
    </source>
</evidence>
<dbReference type="InterPro" id="IPR016162">
    <property type="entry name" value="Ald_DH_N"/>
</dbReference>
<dbReference type="InterPro" id="IPR016163">
    <property type="entry name" value="Ald_DH_C"/>
</dbReference>
<dbReference type="InterPro" id="IPR016161">
    <property type="entry name" value="Ald_DH/histidinol_DH"/>
</dbReference>
<keyword evidence="6" id="KW-1185">Reference proteome</keyword>
<sequence length="266" mass="29135">MGLDFSLLHQQYIDGEWRDGQSGRAYRDENPYDGSTVALFQTASKDDVDLAYLAAQRAQAVAHQGQICMCTNRVIVHRSVYEQFVDKLVTKVSSLKCGSPHEHDTVIGPLINHRQVELLLQTVDESVAQGAVIAYRGAVEGNVVGPIVLTDVAPSMACARKEMFGPAIAVIPVESEDEAVRVANDSDFGLSGAVHTRSLERGVEIAKRIESGMVHVNDGTVNDEPLVAFGGEKASGVGRYNGDWALDEFTTFKWISIQHEKRDYPF</sequence>
<keyword evidence="3" id="KW-0520">NAD</keyword>
<reference evidence="5" key="1">
    <citation type="submission" date="2022-08" db="EMBL/GenBank/DDBJ databases">
        <title>Alicyclobacillus fastidiosus DSM 17978, complete genome.</title>
        <authorList>
            <person name="Wang Q."/>
            <person name="Cai R."/>
            <person name="Wang Z."/>
        </authorList>
    </citation>
    <scope>NUCLEOTIDE SEQUENCE</scope>
    <source>
        <strain evidence="5">DSM 17978</strain>
    </source>
</reference>
<dbReference type="InterPro" id="IPR015590">
    <property type="entry name" value="Aldehyde_DH_dom"/>
</dbReference>
<dbReference type="Gene3D" id="3.40.605.10">
    <property type="entry name" value="Aldehyde Dehydrogenase, Chain A, domain 1"/>
    <property type="match status" value="2"/>
</dbReference>
<evidence type="ECO:0000256" key="2">
    <source>
        <dbReference type="ARBA" id="ARBA00023002"/>
    </source>
</evidence>
<evidence type="ECO:0000256" key="3">
    <source>
        <dbReference type="ARBA" id="ARBA00023027"/>
    </source>
</evidence>
<dbReference type="PANTHER" id="PTHR42986:SF1">
    <property type="entry name" value="BENZALDEHYDE DEHYDROGENASE YFMT"/>
    <property type="match status" value="1"/>
</dbReference>
<gene>
    <name evidence="5" type="ORF">NZD89_03390</name>
</gene>
<comment type="similarity">
    <text evidence="1">Belongs to the aldehyde dehydrogenase family.</text>
</comment>
<evidence type="ECO:0000259" key="4">
    <source>
        <dbReference type="Pfam" id="PF00171"/>
    </source>
</evidence>
<accession>A0ABY6ZK41</accession>
<name>A0ABY6ZK41_9BACL</name>
<feature type="domain" description="Aldehyde dehydrogenase" evidence="4">
    <location>
        <begin position="59"/>
        <end position="255"/>
    </location>
</feature>
<dbReference type="RefSeq" id="WP_268006417.1">
    <property type="nucleotide sequence ID" value="NZ_BSUT01000001.1"/>
</dbReference>
<organism evidence="5 6">
    <name type="scientific">Alicyclobacillus fastidiosus</name>
    <dbReference type="NCBI Taxonomy" id="392011"/>
    <lineage>
        <taxon>Bacteria</taxon>
        <taxon>Bacillati</taxon>
        <taxon>Bacillota</taxon>
        <taxon>Bacilli</taxon>
        <taxon>Bacillales</taxon>
        <taxon>Alicyclobacillaceae</taxon>
        <taxon>Alicyclobacillus</taxon>
    </lineage>
</organism>
<dbReference type="SUPFAM" id="SSF53720">
    <property type="entry name" value="ALDH-like"/>
    <property type="match status" value="2"/>
</dbReference>
<dbReference type="EMBL" id="CP104067">
    <property type="protein sequence ID" value="WAH42546.1"/>
    <property type="molecule type" value="Genomic_DNA"/>
</dbReference>
<evidence type="ECO:0000313" key="6">
    <source>
        <dbReference type="Proteomes" id="UP001164761"/>
    </source>
</evidence>
<dbReference type="InterPro" id="IPR016160">
    <property type="entry name" value="Ald_DH_CS_CYS"/>
</dbReference>